<keyword evidence="2" id="KW-1185">Reference proteome</keyword>
<dbReference type="AlphaFoldDB" id="K6DFT0"/>
<name>K6DFT0_SCHAZ</name>
<proteinExistence type="predicted"/>
<evidence type="ECO:0000313" key="2">
    <source>
        <dbReference type="Proteomes" id="UP000006315"/>
    </source>
</evidence>
<protein>
    <submittedName>
        <fullName evidence="1">Uncharacterized protein</fullName>
    </submittedName>
</protein>
<dbReference type="Proteomes" id="UP000006315">
    <property type="component" value="Unassembled WGS sequence"/>
</dbReference>
<gene>
    <name evidence="1" type="ORF">BAZO_10221</name>
</gene>
<organism evidence="1 2">
    <name type="scientific">Schinkia azotoformans LMG 9581</name>
    <dbReference type="NCBI Taxonomy" id="1131731"/>
    <lineage>
        <taxon>Bacteria</taxon>
        <taxon>Bacillati</taxon>
        <taxon>Bacillota</taxon>
        <taxon>Bacilli</taxon>
        <taxon>Bacillales</taxon>
        <taxon>Bacillaceae</taxon>
        <taxon>Calidifontibacillus/Schinkia group</taxon>
        <taxon>Schinkia</taxon>
    </lineage>
</organism>
<comment type="caution">
    <text evidence="1">The sequence shown here is derived from an EMBL/GenBank/DDBJ whole genome shotgun (WGS) entry which is preliminary data.</text>
</comment>
<sequence length="62" mass="7453">MSIVRNYNRKFPKKHITFTFKYGVNWYNKVKYLIVQSSVAMLEEAEPFLIDLAKKLQREDDP</sequence>
<accession>K6DFT0</accession>
<evidence type="ECO:0000313" key="1">
    <source>
        <dbReference type="EMBL" id="EKN67179.1"/>
    </source>
</evidence>
<reference evidence="1 2" key="1">
    <citation type="journal article" date="2012" name="Front. Microbiol.">
        <title>Redundancy and modularity in membrane-associated dissimilatory nitrate reduction in Bacillus.</title>
        <authorList>
            <person name="Heylen K."/>
            <person name="Keltjens J."/>
        </authorList>
    </citation>
    <scope>NUCLEOTIDE SEQUENCE [LARGE SCALE GENOMIC DNA]</scope>
    <source>
        <strain evidence="1 2">LMG 9581</strain>
    </source>
</reference>
<dbReference type="EMBL" id="AJLR01000051">
    <property type="protein sequence ID" value="EKN67179.1"/>
    <property type="molecule type" value="Genomic_DNA"/>
</dbReference>